<dbReference type="InterPro" id="IPR017438">
    <property type="entry name" value="ATP-NAD_kinase_N"/>
</dbReference>
<evidence type="ECO:0000256" key="3">
    <source>
        <dbReference type="ARBA" id="ARBA00022857"/>
    </source>
</evidence>
<dbReference type="HAMAP" id="MF_00361">
    <property type="entry name" value="NAD_kinase"/>
    <property type="match status" value="1"/>
</dbReference>
<evidence type="ECO:0000256" key="1">
    <source>
        <dbReference type="ARBA" id="ARBA00022679"/>
    </source>
</evidence>
<name>A0A0G1H3D5_9BACT</name>
<dbReference type="Pfam" id="PF01513">
    <property type="entry name" value="NAD_kinase"/>
    <property type="match status" value="1"/>
</dbReference>
<feature type="active site" description="Proton acceptor" evidence="6">
    <location>
        <position position="50"/>
    </location>
</feature>
<dbReference type="GO" id="GO:0005524">
    <property type="term" value="F:ATP binding"/>
    <property type="evidence" value="ECO:0007669"/>
    <property type="project" value="UniProtKB-KW"/>
</dbReference>
<keyword evidence="2 6" id="KW-0418">Kinase</keyword>
<evidence type="ECO:0000256" key="2">
    <source>
        <dbReference type="ARBA" id="ARBA00022777"/>
    </source>
</evidence>
<keyword evidence="4 6" id="KW-0520">NAD</keyword>
<keyword evidence="6" id="KW-0547">Nucleotide-binding</keyword>
<evidence type="ECO:0000313" key="8">
    <source>
        <dbReference type="Proteomes" id="UP000034736"/>
    </source>
</evidence>
<keyword evidence="6" id="KW-0067">ATP-binding</keyword>
<dbReference type="AlphaFoldDB" id="A0A0G1H3D5"/>
<comment type="function">
    <text evidence="6">Involved in the regulation of the intracellular balance of NAD and NADP, and is a key enzyme in the biosynthesis of NADP. Catalyzes specifically the phosphorylation on 2'-hydroxyl of the adenosine moiety of NAD to yield NADP.</text>
</comment>
<organism evidence="7 8">
    <name type="scientific">Candidatus Giovannonibacteria bacterium GW2011_GWA2_44_13b</name>
    <dbReference type="NCBI Taxonomy" id="1618647"/>
    <lineage>
        <taxon>Bacteria</taxon>
        <taxon>Candidatus Giovannoniibacteriota</taxon>
    </lineage>
</organism>
<evidence type="ECO:0000256" key="6">
    <source>
        <dbReference type="HAMAP-Rule" id="MF_00361"/>
    </source>
</evidence>
<feature type="binding site" evidence="6">
    <location>
        <begin position="164"/>
        <end position="169"/>
    </location>
    <ligand>
        <name>NAD(+)</name>
        <dbReference type="ChEBI" id="CHEBI:57540"/>
    </ligand>
</feature>
<keyword evidence="1 6" id="KW-0808">Transferase</keyword>
<comment type="caution">
    <text evidence="6">Lacks conserved residue(s) required for the propagation of feature annotation.</text>
</comment>
<reference evidence="7 8" key="1">
    <citation type="journal article" date="2015" name="Nature">
        <title>rRNA introns, odd ribosomes, and small enigmatic genomes across a large radiation of phyla.</title>
        <authorList>
            <person name="Brown C.T."/>
            <person name="Hug L.A."/>
            <person name="Thomas B.C."/>
            <person name="Sharon I."/>
            <person name="Castelle C.J."/>
            <person name="Singh A."/>
            <person name="Wilkins M.J."/>
            <person name="Williams K.H."/>
            <person name="Banfield J.F."/>
        </authorList>
    </citation>
    <scope>NUCLEOTIDE SEQUENCE [LARGE SCALE GENOMIC DNA]</scope>
</reference>
<dbReference type="Gene3D" id="2.60.200.30">
    <property type="entry name" value="Probable inorganic polyphosphate/atp-NAD kinase, domain 2"/>
    <property type="match status" value="1"/>
</dbReference>
<dbReference type="InterPro" id="IPR002504">
    <property type="entry name" value="NADK"/>
</dbReference>
<dbReference type="GO" id="GO:0046872">
    <property type="term" value="F:metal ion binding"/>
    <property type="evidence" value="ECO:0007669"/>
    <property type="project" value="UniProtKB-UniRule"/>
</dbReference>
<comment type="caution">
    <text evidence="7">The sequence shown here is derived from an EMBL/GenBank/DDBJ whole genome shotgun (WGS) entry which is preliminary data.</text>
</comment>
<protein>
    <recommendedName>
        <fullName evidence="6">NAD kinase</fullName>
        <ecNumber evidence="6">2.7.1.23</ecNumber>
    </recommendedName>
    <alternativeName>
        <fullName evidence="6">ATP-dependent NAD kinase</fullName>
    </alternativeName>
</protein>
<dbReference type="GO" id="GO:0051287">
    <property type="term" value="F:NAD binding"/>
    <property type="evidence" value="ECO:0007669"/>
    <property type="project" value="UniProtKB-ARBA"/>
</dbReference>
<sequence>MLKRVSIYFRNDSPRSVLWGKKTEKWIKTNYPKVLLSAKKPQVVIVAGGDGTLLEAVQKFKNPNPVIFGLNTGHVGFLASVRNKKDFFGALRKLFKGDYRVAKKMMIRAEVRRKGKKILEMNALNEVSIQNPLGMVELEVAIDGHSFQYIHGTGVMVATATGSTAYNFSAHGPIVMPDIKCMILTEIMDHNIPTPSVVKRDREVEIKVLDFRKRGLIKIAKTGAPADVLITADVGESLTALERGDLIKIKRTPLLIKFAELERGYFFKSLQEKFGFR</sequence>
<dbReference type="Pfam" id="PF20143">
    <property type="entry name" value="NAD_kinase_C"/>
    <property type="match status" value="1"/>
</dbReference>
<keyword evidence="6" id="KW-0963">Cytoplasm</keyword>
<keyword evidence="3 6" id="KW-0521">NADP</keyword>
<dbReference type="Gene3D" id="3.40.50.10330">
    <property type="entry name" value="Probable inorganic polyphosphate/atp-NAD kinase, domain 1"/>
    <property type="match status" value="1"/>
</dbReference>
<gene>
    <name evidence="6" type="primary">nadK</name>
    <name evidence="7" type="ORF">UW30_C0003G0036</name>
</gene>
<dbReference type="SUPFAM" id="SSF111331">
    <property type="entry name" value="NAD kinase/diacylglycerol kinase-like"/>
    <property type="match status" value="1"/>
</dbReference>
<comment type="similarity">
    <text evidence="6">Belongs to the NAD kinase family.</text>
</comment>
<dbReference type="GO" id="GO:0006741">
    <property type="term" value="P:NADP+ biosynthetic process"/>
    <property type="evidence" value="ECO:0007669"/>
    <property type="project" value="UniProtKB-UniRule"/>
</dbReference>
<dbReference type="STRING" id="1618647.UW30_C0003G0036"/>
<feature type="binding site" evidence="6">
    <location>
        <begin position="50"/>
        <end position="51"/>
    </location>
    <ligand>
        <name>NAD(+)</name>
        <dbReference type="ChEBI" id="CHEBI:57540"/>
    </ligand>
</feature>
<dbReference type="EC" id="2.7.1.23" evidence="6"/>
<evidence type="ECO:0000313" key="7">
    <source>
        <dbReference type="EMBL" id="KKT41936.1"/>
    </source>
</evidence>
<dbReference type="GO" id="GO:0019674">
    <property type="term" value="P:NAD+ metabolic process"/>
    <property type="evidence" value="ECO:0007669"/>
    <property type="project" value="InterPro"/>
</dbReference>
<evidence type="ECO:0000256" key="4">
    <source>
        <dbReference type="ARBA" id="ARBA00023027"/>
    </source>
</evidence>
<dbReference type="GO" id="GO:0005737">
    <property type="term" value="C:cytoplasm"/>
    <property type="evidence" value="ECO:0007669"/>
    <property type="project" value="UniProtKB-SubCell"/>
</dbReference>
<dbReference type="InterPro" id="IPR017437">
    <property type="entry name" value="ATP-NAD_kinase_PpnK-typ_C"/>
</dbReference>
<dbReference type="EMBL" id="LCHU01000003">
    <property type="protein sequence ID" value="KKT41936.1"/>
    <property type="molecule type" value="Genomic_DNA"/>
</dbReference>
<feature type="binding site" evidence="6">
    <location>
        <position position="151"/>
    </location>
    <ligand>
        <name>NAD(+)</name>
        <dbReference type="ChEBI" id="CHEBI:57540"/>
    </ligand>
</feature>
<comment type="cofactor">
    <cofactor evidence="6">
        <name>a divalent metal cation</name>
        <dbReference type="ChEBI" id="CHEBI:60240"/>
    </cofactor>
</comment>
<dbReference type="PATRIC" id="fig|1618647.3.peg.211"/>
<accession>A0A0G1H3D5</accession>
<feature type="binding site" evidence="6">
    <location>
        <begin position="125"/>
        <end position="126"/>
    </location>
    <ligand>
        <name>NAD(+)</name>
        <dbReference type="ChEBI" id="CHEBI:57540"/>
    </ligand>
</feature>
<comment type="catalytic activity">
    <reaction evidence="5 6">
        <text>NAD(+) + ATP = ADP + NADP(+) + H(+)</text>
        <dbReference type="Rhea" id="RHEA:18629"/>
        <dbReference type="ChEBI" id="CHEBI:15378"/>
        <dbReference type="ChEBI" id="CHEBI:30616"/>
        <dbReference type="ChEBI" id="CHEBI:57540"/>
        <dbReference type="ChEBI" id="CHEBI:58349"/>
        <dbReference type="ChEBI" id="CHEBI:456216"/>
        <dbReference type="EC" id="2.7.1.23"/>
    </reaction>
</comment>
<dbReference type="GO" id="GO:0003951">
    <property type="term" value="F:NAD+ kinase activity"/>
    <property type="evidence" value="ECO:0007669"/>
    <property type="project" value="UniProtKB-UniRule"/>
</dbReference>
<evidence type="ECO:0000256" key="5">
    <source>
        <dbReference type="ARBA" id="ARBA00047925"/>
    </source>
</evidence>
<proteinExistence type="inferred from homology"/>
<dbReference type="PANTHER" id="PTHR20275">
    <property type="entry name" value="NAD KINASE"/>
    <property type="match status" value="1"/>
</dbReference>
<comment type="subcellular location">
    <subcellularLocation>
        <location evidence="6">Cytoplasm</location>
    </subcellularLocation>
</comment>
<dbReference type="PANTHER" id="PTHR20275:SF0">
    <property type="entry name" value="NAD KINASE"/>
    <property type="match status" value="1"/>
</dbReference>
<dbReference type="Proteomes" id="UP000034736">
    <property type="component" value="Unassembled WGS sequence"/>
</dbReference>
<dbReference type="InterPro" id="IPR016064">
    <property type="entry name" value="NAD/diacylglycerol_kinase_sf"/>
</dbReference>